<dbReference type="SUPFAM" id="SSF53850">
    <property type="entry name" value="Periplasmic binding protein-like II"/>
    <property type="match status" value="1"/>
</dbReference>
<name>A0A1F5H256_9BACT</name>
<dbReference type="InterPro" id="IPR050490">
    <property type="entry name" value="Bact_solute-bd_prot1"/>
</dbReference>
<proteinExistence type="predicted"/>
<organism evidence="1 2">
    <name type="scientific">Candidatus Curtissbacteria bacterium RIFCSPLOWO2_01_FULL_38_11b</name>
    <dbReference type="NCBI Taxonomy" id="1797725"/>
    <lineage>
        <taxon>Bacteria</taxon>
        <taxon>Candidatus Curtissiibacteriota</taxon>
    </lineage>
</organism>
<dbReference type="PANTHER" id="PTHR43649">
    <property type="entry name" value="ARABINOSE-BINDING PROTEIN-RELATED"/>
    <property type="match status" value="1"/>
</dbReference>
<dbReference type="Pfam" id="PF13416">
    <property type="entry name" value="SBP_bac_8"/>
    <property type="match status" value="1"/>
</dbReference>
<evidence type="ECO:0000313" key="2">
    <source>
        <dbReference type="Proteomes" id="UP000176740"/>
    </source>
</evidence>
<dbReference type="STRING" id="1797725.A3A49_00040"/>
<dbReference type="EMBL" id="MFBO01000014">
    <property type="protein sequence ID" value="OGD98213.1"/>
    <property type="molecule type" value="Genomic_DNA"/>
</dbReference>
<protein>
    <recommendedName>
        <fullName evidence="3">ABC transporter substrate-binding protein</fullName>
    </recommendedName>
</protein>
<evidence type="ECO:0000313" key="1">
    <source>
        <dbReference type="EMBL" id="OGD98213.1"/>
    </source>
</evidence>
<dbReference type="Proteomes" id="UP000176740">
    <property type="component" value="Unassembled WGS sequence"/>
</dbReference>
<dbReference type="PANTHER" id="PTHR43649:SF12">
    <property type="entry name" value="DIACETYLCHITOBIOSE BINDING PROTEIN DASA"/>
    <property type="match status" value="1"/>
</dbReference>
<reference evidence="1 2" key="1">
    <citation type="journal article" date="2016" name="Nat. Commun.">
        <title>Thousands of microbial genomes shed light on interconnected biogeochemical processes in an aquifer system.</title>
        <authorList>
            <person name="Anantharaman K."/>
            <person name="Brown C.T."/>
            <person name="Hug L.A."/>
            <person name="Sharon I."/>
            <person name="Castelle C.J."/>
            <person name="Probst A.J."/>
            <person name="Thomas B.C."/>
            <person name="Singh A."/>
            <person name="Wilkins M.J."/>
            <person name="Karaoz U."/>
            <person name="Brodie E.L."/>
            <person name="Williams K.H."/>
            <person name="Hubbard S.S."/>
            <person name="Banfield J.F."/>
        </authorList>
    </citation>
    <scope>NUCLEOTIDE SEQUENCE [LARGE SCALE GENOMIC DNA]</scope>
</reference>
<sequence>MSLLKLPIVVILSLIISGCSLIGGQKNQAVTIKYWGLWDSAIVMNQIRQDYKKIKPNVDIIYEKKSPQQYRESLQAQINSTTGPDIFQFHNTWTQMLESELAPIPQSIISQSQFKDEYYPTIFNDLRNSNKEFVGAPLGIDGLGLYYNEDIFQAAGISQPPSSWQELANTVVKLTVRDTAGNIRTAGIALGSASNVDHFSDILALMILQNGGDLKNPVDARSADALEYYANFARGDIRVWDETMSPSTVAFTGGSLAMYLAPSWRAAEIKTANPLLKFKIAPVPQLEGGSVSWASYWAIGVSKKTKYQKEALEFLKYLQEDDTLIKLYSESAKTPGRIIGMPYPKKSLAQKLASDPLVGAYVSEAPFMRSFPMASRTFDNGLNDQIIKAYEDAVNEVLKGTPASNALETTAKNIRETLAKYPKKPQ</sequence>
<comment type="caution">
    <text evidence="1">The sequence shown here is derived from an EMBL/GenBank/DDBJ whole genome shotgun (WGS) entry which is preliminary data.</text>
</comment>
<accession>A0A1F5H256</accession>
<dbReference type="PROSITE" id="PS51257">
    <property type="entry name" value="PROKAR_LIPOPROTEIN"/>
    <property type="match status" value="1"/>
</dbReference>
<dbReference type="InterPro" id="IPR006059">
    <property type="entry name" value="SBP"/>
</dbReference>
<evidence type="ECO:0008006" key="3">
    <source>
        <dbReference type="Google" id="ProtNLM"/>
    </source>
</evidence>
<dbReference type="Gene3D" id="3.40.190.10">
    <property type="entry name" value="Periplasmic binding protein-like II"/>
    <property type="match status" value="1"/>
</dbReference>
<dbReference type="AlphaFoldDB" id="A0A1F5H256"/>
<gene>
    <name evidence="1" type="ORF">A3A49_00040</name>
</gene>